<reference evidence="4" key="1">
    <citation type="journal article" date="2019" name="Int. J. Syst. Evol. Microbiol.">
        <title>The Global Catalogue of Microorganisms (GCM) 10K type strain sequencing project: providing services to taxonomists for standard genome sequencing and annotation.</title>
        <authorList>
            <consortium name="The Broad Institute Genomics Platform"/>
            <consortium name="The Broad Institute Genome Sequencing Center for Infectious Disease"/>
            <person name="Wu L."/>
            <person name="Ma J."/>
        </authorList>
    </citation>
    <scope>NUCLEOTIDE SEQUENCE [LARGE SCALE GENOMIC DNA]</scope>
    <source>
        <strain evidence="4">JCM 11496</strain>
    </source>
</reference>
<evidence type="ECO:0000259" key="2">
    <source>
        <dbReference type="Pfam" id="PF13699"/>
    </source>
</evidence>
<feature type="transmembrane region" description="Helical" evidence="1">
    <location>
        <begin position="42"/>
        <end position="68"/>
    </location>
</feature>
<feature type="transmembrane region" description="Helical" evidence="1">
    <location>
        <begin position="88"/>
        <end position="111"/>
    </location>
</feature>
<protein>
    <submittedName>
        <fullName evidence="3">DUF4157 domain-containing protein</fullName>
    </submittedName>
</protein>
<dbReference type="Pfam" id="PF13699">
    <property type="entry name" value="eCIS_core"/>
    <property type="match status" value="1"/>
</dbReference>
<organism evidence="3 4">
    <name type="scientific">Arthrobacter flavus</name>
    <dbReference type="NCBI Taxonomy" id="95172"/>
    <lineage>
        <taxon>Bacteria</taxon>
        <taxon>Bacillati</taxon>
        <taxon>Actinomycetota</taxon>
        <taxon>Actinomycetes</taxon>
        <taxon>Micrococcales</taxon>
        <taxon>Micrococcaceae</taxon>
        <taxon>Arthrobacter</taxon>
    </lineage>
</organism>
<dbReference type="EMBL" id="JBHUGA010000052">
    <property type="protein sequence ID" value="MFD1847335.1"/>
    <property type="molecule type" value="Genomic_DNA"/>
</dbReference>
<name>A0ABW4Q9E2_9MICC</name>
<feature type="transmembrane region" description="Helical" evidence="1">
    <location>
        <begin position="12"/>
        <end position="30"/>
    </location>
</feature>
<gene>
    <name evidence="3" type="ORF">ACFSFX_12105</name>
</gene>
<keyword evidence="1" id="KW-0812">Transmembrane</keyword>
<proteinExistence type="predicted"/>
<keyword evidence="4" id="KW-1185">Reference proteome</keyword>
<evidence type="ECO:0000256" key="1">
    <source>
        <dbReference type="SAM" id="Phobius"/>
    </source>
</evidence>
<feature type="domain" description="eCIS core" evidence="2">
    <location>
        <begin position="55"/>
        <end position="90"/>
    </location>
</feature>
<dbReference type="InterPro" id="IPR025295">
    <property type="entry name" value="eCIS_core_dom"/>
</dbReference>
<sequence length="155" mass="16326">MIPMVPAHRTRWLLNWLNLSTGAGLLLAKAKRCDLRPGPEGLLLAFGYTGTLPVASAFTVGNVILFRGSAANGAPRPALLAHEARHSTQYALCLGLPFLPLYFAAAAFSLLRTGDPASVNPFERGAGLADGGYVQRPVRPLSTTLSAVFGKKGSP</sequence>
<evidence type="ECO:0000313" key="4">
    <source>
        <dbReference type="Proteomes" id="UP001597307"/>
    </source>
</evidence>
<keyword evidence="1" id="KW-0472">Membrane</keyword>
<dbReference type="RefSeq" id="WP_377959650.1">
    <property type="nucleotide sequence ID" value="NZ_JBHUGA010000052.1"/>
</dbReference>
<keyword evidence="1" id="KW-1133">Transmembrane helix</keyword>
<comment type="caution">
    <text evidence="3">The sequence shown here is derived from an EMBL/GenBank/DDBJ whole genome shotgun (WGS) entry which is preliminary data.</text>
</comment>
<accession>A0ABW4Q9E2</accession>
<dbReference type="Proteomes" id="UP001597307">
    <property type="component" value="Unassembled WGS sequence"/>
</dbReference>
<evidence type="ECO:0000313" key="3">
    <source>
        <dbReference type="EMBL" id="MFD1847335.1"/>
    </source>
</evidence>